<reference evidence="1 2" key="1">
    <citation type="submission" date="2020-09" db="EMBL/GenBank/DDBJ databases">
        <title>Novel species in genus Gordonia.</title>
        <authorList>
            <person name="Zhang G."/>
        </authorList>
    </citation>
    <scope>NUCLEOTIDE SEQUENCE [LARGE SCALE GENOMIC DNA]</scope>
    <source>
        <strain evidence="1 2">ON-33</strain>
    </source>
</reference>
<accession>A0ABR7W7N8</accession>
<dbReference type="RefSeq" id="WP_190265839.1">
    <property type="nucleotide sequence ID" value="NZ_BAABAD010000003.1"/>
</dbReference>
<evidence type="ECO:0000313" key="1">
    <source>
        <dbReference type="EMBL" id="MBD1318834.1"/>
    </source>
</evidence>
<name>A0ABR7W7N8_9ACTN</name>
<protein>
    <recommendedName>
        <fullName evidence="3">Transcriptional regulator, AbiEi antitoxin, Type IV TA system</fullName>
    </recommendedName>
</protein>
<gene>
    <name evidence="1" type="ORF">IDF66_04495</name>
</gene>
<dbReference type="EMBL" id="JACWMS010000001">
    <property type="protein sequence ID" value="MBD1318834.1"/>
    <property type="molecule type" value="Genomic_DNA"/>
</dbReference>
<comment type="caution">
    <text evidence="1">The sequence shown here is derived from an EMBL/GenBank/DDBJ whole genome shotgun (WGS) entry which is preliminary data.</text>
</comment>
<dbReference type="Proteomes" id="UP000602395">
    <property type="component" value="Unassembled WGS sequence"/>
</dbReference>
<keyword evidence="2" id="KW-1185">Reference proteome</keyword>
<sequence>MDEHYDTSSSDMFRRRDALNARGSDDRRLRQELDGGTLIKPWRGVYLPAPESSSADAAYLARVLAACEVAEIDKVVSHQSAAALHGLPLLHPDHSRVHFTVNRASGGHRRGQVLHPVRLASDDVVSLDGRAVTSLARTAADIARTGNLVQAVCVFDSALRAGATVDELHDVVARNRGRIGNTVARAALPHANPKSESIAESFSRALIVGFADVPTPVVQHELFTPSGLFVARVDLYWEGDRMVGEVDGRAKYTADLEPGEHPGDRVWDEKRREDAIRDLDETVVRWGWQECMHPERLHALLRRGLERARKRR</sequence>
<evidence type="ECO:0000313" key="2">
    <source>
        <dbReference type="Proteomes" id="UP000602395"/>
    </source>
</evidence>
<organism evidence="1 2">
    <name type="scientific">Gordonia hankookensis</name>
    <dbReference type="NCBI Taxonomy" id="589403"/>
    <lineage>
        <taxon>Bacteria</taxon>
        <taxon>Bacillati</taxon>
        <taxon>Actinomycetota</taxon>
        <taxon>Actinomycetes</taxon>
        <taxon>Mycobacteriales</taxon>
        <taxon>Gordoniaceae</taxon>
        <taxon>Gordonia</taxon>
    </lineage>
</organism>
<evidence type="ECO:0008006" key="3">
    <source>
        <dbReference type="Google" id="ProtNLM"/>
    </source>
</evidence>
<proteinExistence type="predicted"/>